<organism evidence="3 4">
    <name type="scientific">Deefgea chitinilytica</name>
    <dbReference type="NCBI Taxonomy" id="570276"/>
    <lineage>
        <taxon>Bacteria</taxon>
        <taxon>Pseudomonadati</taxon>
        <taxon>Pseudomonadota</taxon>
        <taxon>Betaproteobacteria</taxon>
        <taxon>Neisseriales</taxon>
        <taxon>Chitinibacteraceae</taxon>
        <taxon>Deefgea</taxon>
    </lineage>
</organism>
<feature type="domain" description="Activator of Hsp90 ATPase homologue 1/2-like C-terminal" evidence="2">
    <location>
        <begin position="20"/>
        <end position="156"/>
    </location>
</feature>
<dbReference type="SUPFAM" id="SSF55961">
    <property type="entry name" value="Bet v1-like"/>
    <property type="match status" value="1"/>
</dbReference>
<evidence type="ECO:0000256" key="1">
    <source>
        <dbReference type="ARBA" id="ARBA00006817"/>
    </source>
</evidence>
<proteinExistence type="inferred from homology"/>
<gene>
    <name evidence="3" type="ORF">GM173_13965</name>
</gene>
<evidence type="ECO:0000313" key="4">
    <source>
        <dbReference type="Proteomes" id="UP001195660"/>
    </source>
</evidence>
<dbReference type="Proteomes" id="UP001195660">
    <property type="component" value="Unassembled WGS sequence"/>
</dbReference>
<dbReference type="EMBL" id="WOFE01000009">
    <property type="protein sequence ID" value="MBM5572676.1"/>
    <property type="molecule type" value="Genomic_DNA"/>
</dbReference>
<dbReference type="Pfam" id="PF08327">
    <property type="entry name" value="AHSA1"/>
    <property type="match status" value="1"/>
</dbReference>
<name>A0ABS2CH20_9NEIS</name>
<protein>
    <submittedName>
        <fullName evidence="3">Polyketide cyclase</fullName>
    </submittedName>
</protein>
<comment type="caution">
    <text evidence="3">The sequence shown here is derived from an EMBL/GenBank/DDBJ whole genome shotgun (WGS) entry which is preliminary data.</text>
</comment>
<evidence type="ECO:0000313" key="3">
    <source>
        <dbReference type="EMBL" id="MBM5572676.1"/>
    </source>
</evidence>
<dbReference type="CDD" id="cd08896">
    <property type="entry name" value="SRPBCC_CalC_Aha1-like_3"/>
    <property type="match status" value="1"/>
</dbReference>
<dbReference type="InterPro" id="IPR013538">
    <property type="entry name" value="ASHA1/2-like_C"/>
</dbReference>
<reference evidence="3 4" key="1">
    <citation type="submission" date="2019-11" db="EMBL/GenBank/DDBJ databases">
        <title>Novel Deefgea species.</title>
        <authorList>
            <person name="Han J.-H."/>
        </authorList>
    </citation>
    <scope>NUCLEOTIDE SEQUENCE [LARGE SCALE GENOMIC DNA]</scope>
    <source>
        <strain evidence="3 4">LMG 24817</strain>
    </source>
</reference>
<sequence length="160" mass="17940">MCEQIPPSAVYELSLERIIDASPEQLYRAWTEPELLKQWFCPKPWGVAHAELDVRAGGSNLVIMQSPDGDLFPNQGVYLEIIPNQKIVFTDAYTSAWVPSAKPFMTGTITFTDLGNGQTRYHAQVLHWNESDKAEHEAMGFYEGWGAATDQLIALIKHSS</sequence>
<evidence type="ECO:0000259" key="2">
    <source>
        <dbReference type="Pfam" id="PF08327"/>
    </source>
</evidence>
<dbReference type="RefSeq" id="WP_203572004.1">
    <property type="nucleotide sequence ID" value="NZ_WOFE01000009.1"/>
</dbReference>
<dbReference type="Gene3D" id="3.30.530.20">
    <property type="match status" value="1"/>
</dbReference>
<accession>A0ABS2CH20</accession>
<dbReference type="InterPro" id="IPR023393">
    <property type="entry name" value="START-like_dom_sf"/>
</dbReference>
<comment type="similarity">
    <text evidence="1">Belongs to the AHA1 family.</text>
</comment>
<keyword evidence="4" id="KW-1185">Reference proteome</keyword>